<dbReference type="Proteomes" id="UP000241421">
    <property type="component" value="Unassembled WGS sequence"/>
</dbReference>
<dbReference type="InterPro" id="IPR035919">
    <property type="entry name" value="EAL_sf"/>
</dbReference>
<dbReference type="InterPro" id="IPR050706">
    <property type="entry name" value="Cyclic-di-GMP_PDE-like"/>
</dbReference>
<dbReference type="SUPFAM" id="SSF141868">
    <property type="entry name" value="EAL domain-like"/>
    <property type="match status" value="1"/>
</dbReference>
<dbReference type="InterPro" id="IPR029016">
    <property type="entry name" value="GAF-like_dom_sf"/>
</dbReference>
<dbReference type="PANTHER" id="PTHR33121:SF71">
    <property type="entry name" value="OXYGEN SENSOR PROTEIN DOSP"/>
    <property type="match status" value="1"/>
</dbReference>
<dbReference type="AlphaFoldDB" id="A0A2U2H9X7"/>
<comment type="caution">
    <text evidence="2">The sequence shown here is derived from an EMBL/GenBank/DDBJ whole genome shotgun (WGS) entry which is preliminary data.</text>
</comment>
<protein>
    <submittedName>
        <fullName evidence="2">EAL domain-containing protein</fullName>
    </submittedName>
</protein>
<keyword evidence="3" id="KW-1185">Reference proteome</keyword>
<reference evidence="2 3" key="1">
    <citation type="submission" date="2018-04" db="EMBL/GenBank/DDBJ databases">
        <title>Massilia violaceinigra sp. nov., a novel purple-pigmented bacterium isolated from Tianshan glacier, Xinjiang, China.</title>
        <authorList>
            <person name="Wang H."/>
        </authorList>
    </citation>
    <scope>NUCLEOTIDE SEQUENCE [LARGE SCALE GENOMIC DNA]</scope>
    <source>
        <strain evidence="2 3">B448-2</strain>
    </source>
</reference>
<dbReference type="GO" id="GO:0071111">
    <property type="term" value="F:cyclic-guanylate-specific phosphodiesterase activity"/>
    <property type="evidence" value="ECO:0007669"/>
    <property type="project" value="InterPro"/>
</dbReference>
<evidence type="ECO:0000313" key="2">
    <source>
        <dbReference type="EMBL" id="PWF39493.1"/>
    </source>
</evidence>
<proteinExistence type="predicted"/>
<dbReference type="Gene3D" id="3.30.450.40">
    <property type="match status" value="1"/>
</dbReference>
<name>A0A2U2H9X7_9BURK</name>
<dbReference type="PANTHER" id="PTHR33121">
    <property type="entry name" value="CYCLIC DI-GMP PHOSPHODIESTERASE PDEF"/>
    <property type="match status" value="1"/>
</dbReference>
<organism evidence="2 3">
    <name type="scientific">Massilia glaciei</name>
    <dbReference type="NCBI Taxonomy" id="1524097"/>
    <lineage>
        <taxon>Bacteria</taxon>
        <taxon>Pseudomonadati</taxon>
        <taxon>Pseudomonadota</taxon>
        <taxon>Betaproteobacteria</taxon>
        <taxon>Burkholderiales</taxon>
        <taxon>Oxalobacteraceae</taxon>
        <taxon>Telluria group</taxon>
        <taxon>Massilia</taxon>
    </lineage>
</organism>
<dbReference type="EMBL" id="PXWF02000338">
    <property type="protein sequence ID" value="PWF39493.1"/>
    <property type="molecule type" value="Genomic_DNA"/>
</dbReference>
<dbReference type="Gene3D" id="3.20.20.450">
    <property type="entry name" value="EAL domain"/>
    <property type="match status" value="1"/>
</dbReference>
<accession>A0A2U2H9X7</accession>
<dbReference type="InterPro" id="IPR001633">
    <property type="entry name" value="EAL_dom"/>
</dbReference>
<sequence length="495" mass="53952">MAVAWMLRQERYTTTQMPSMENLSSIRHPGASAAPDARIAATLIVPLCRLRVPDPAEDMVAFGRWWCDARSGQLVLSPTAARFFGVEAGWHASGAACCARLAAGDRNALFAAMAHGAPANCEVSVTSERGALRSLRIVKLPATGPDMADAGLLIDITQAKYAAVRERLSFESTQLLVGTGSVAEAVTRIIELVCLHLGWEWGAYCAMEGANFASPKLVCKQSWHDPHIALEAFSQDSLKRRMAPGEGLVGAVWRTGCAQWIEDLRNEASFVRSESAAACALRAGYAFPVSFVLADGRRRSLEIVRPDVFIPIAEQSRFIVQLGRWVIETACRDLALLQRSGFERLQLNVNMAAPEFIDACLPDQLRALVNACGIAPGHLCLELTEGMVMTHADKVIPIMLALRLHGFKISLDDFGMGYSSLSRLKELPISSLKIDGSFVRGLPHDPGDCAIVRSIIDLGRHMHLQIIAEGVETDALMLYLRNFGCNLIQGFLLRG</sequence>
<dbReference type="SUPFAM" id="SSF55781">
    <property type="entry name" value="GAF domain-like"/>
    <property type="match status" value="1"/>
</dbReference>
<dbReference type="SMART" id="SM00052">
    <property type="entry name" value="EAL"/>
    <property type="match status" value="1"/>
</dbReference>
<evidence type="ECO:0000313" key="3">
    <source>
        <dbReference type="Proteomes" id="UP000241421"/>
    </source>
</evidence>
<dbReference type="Pfam" id="PF00563">
    <property type="entry name" value="EAL"/>
    <property type="match status" value="1"/>
</dbReference>
<dbReference type="PROSITE" id="PS50883">
    <property type="entry name" value="EAL"/>
    <property type="match status" value="1"/>
</dbReference>
<gene>
    <name evidence="2" type="ORF">C7C56_026880</name>
</gene>
<evidence type="ECO:0000259" key="1">
    <source>
        <dbReference type="PROSITE" id="PS50883"/>
    </source>
</evidence>
<feature type="domain" description="EAL" evidence="1">
    <location>
        <begin position="254"/>
        <end position="495"/>
    </location>
</feature>
<dbReference type="CDD" id="cd01948">
    <property type="entry name" value="EAL"/>
    <property type="match status" value="1"/>
</dbReference>